<dbReference type="GO" id="GO:0007005">
    <property type="term" value="P:mitochondrion organization"/>
    <property type="evidence" value="ECO:0007669"/>
    <property type="project" value="InterPro"/>
</dbReference>
<proteinExistence type="predicted"/>
<feature type="region of interest" description="Disordered" evidence="1">
    <location>
        <begin position="79"/>
        <end position="98"/>
    </location>
</feature>
<accession>A0A3S5CDF1</accession>
<feature type="compositionally biased region" description="Polar residues" evidence="1">
    <location>
        <begin position="80"/>
        <end position="98"/>
    </location>
</feature>
<organism evidence="2 3">
    <name type="scientific">Protopolystoma xenopodis</name>
    <dbReference type="NCBI Taxonomy" id="117903"/>
    <lineage>
        <taxon>Eukaryota</taxon>
        <taxon>Metazoa</taxon>
        <taxon>Spiralia</taxon>
        <taxon>Lophotrochozoa</taxon>
        <taxon>Platyhelminthes</taxon>
        <taxon>Monogenea</taxon>
        <taxon>Polyopisthocotylea</taxon>
        <taxon>Polystomatidea</taxon>
        <taxon>Polystomatidae</taxon>
        <taxon>Protopolystoma</taxon>
    </lineage>
</organism>
<dbReference type="InterPro" id="IPR055304">
    <property type="entry name" value="CHCHD2/10-like"/>
</dbReference>
<evidence type="ECO:0000313" key="2">
    <source>
        <dbReference type="EMBL" id="VEL11904.1"/>
    </source>
</evidence>
<dbReference type="OrthoDB" id="1106148at2759"/>
<gene>
    <name evidence="2" type="ORF">PXEA_LOCUS5344</name>
</gene>
<evidence type="ECO:0000256" key="1">
    <source>
        <dbReference type="SAM" id="MobiDB-lite"/>
    </source>
</evidence>
<dbReference type="GO" id="GO:0005634">
    <property type="term" value="C:nucleus"/>
    <property type="evidence" value="ECO:0007669"/>
    <property type="project" value="TreeGrafter"/>
</dbReference>
<protein>
    <recommendedName>
        <fullName evidence="4">CHCH domain-containing protein</fullName>
    </recommendedName>
</protein>
<dbReference type="AlphaFoldDB" id="A0A3S5CDF1"/>
<dbReference type="EMBL" id="CAAALY010013210">
    <property type="protein sequence ID" value="VEL11904.1"/>
    <property type="molecule type" value="Genomic_DNA"/>
</dbReference>
<dbReference type="PANTHER" id="PTHR13523:SF2">
    <property type="entry name" value="COILED-COIL-HELIX-COILED-COIL-HELIX DOMAIN CONTAINING 2, ISOFORM A-RELATED"/>
    <property type="match status" value="1"/>
</dbReference>
<dbReference type="PANTHER" id="PTHR13523">
    <property type="entry name" value="COILED-COIL-HELIX-COILED-COIL-HELIX DOMAIN CONTAINING 2/NUR77"/>
    <property type="match status" value="1"/>
</dbReference>
<reference evidence="2" key="1">
    <citation type="submission" date="2018-11" db="EMBL/GenBank/DDBJ databases">
        <authorList>
            <consortium name="Pathogen Informatics"/>
        </authorList>
    </citation>
    <scope>NUCLEOTIDE SEQUENCE</scope>
</reference>
<evidence type="ECO:0000313" key="3">
    <source>
        <dbReference type="Proteomes" id="UP000784294"/>
    </source>
</evidence>
<keyword evidence="3" id="KW-1185">Reference proteome</keyword>
<comment type="caution">
    <text evidence="2">The sequence shown here is derived from an EMBL/GenBank/DDBJ whole genome shotgun (WGS) entry which is preliminary data.</text>
</comment>
<dbReference type="Proteomes" id="UP000784294">
    <property type="component" value="Unassembled WGS sequence"/>
</dbReference>
<evidence type="ECO:0008006" key="4">
    <source>
        <dbReference type="Google" id="ProtNLM"/>
    </source>
</evidence>
<sequence length="155" mass="16730">MIKKFTKSKINIYYLFTIRSFSPSRPSVPMRSPAIRREALPAVSQPRQPGLLGQMAATAGGVAIGSAVGHTVGHALTGAFSGSSEASQPQTQSTQRYDQNPCQTHLEELVKCTQTQSDLLLCSGFSEALKECRKQYGTVCRSLHGHRKSFSSGVA</sequence>
<name>A0A3S5CDF1_9PLAT</name>
<dbReference type="GO" id="GO:0005739">
    <property type="term" value="C:mitochondrion"/>
    <property type="evidence" value="ECO:0007669"/>
    <property type="project" value="TreeGrafter"/>
</dbReference>